<organism evidence="1 2">
    <name type="scientific">Candidatus Desulfatibia profunda</name>
    <dbReference type="NCBI Taxonomy" id="2841695"/>
    <lineage>
        <taxon>Bacteria</taxon>
        <taxon>Pseudomonadati</taxon>
        <taxon>Thermodesulfobacteriota</taxon>
        <taxon>Desulfobacteria</taxon>
        <taxon>Desulfobacterales</taxon>
        <taxon>Desulfobacterales incertae sedis</taxon>
        <taxon>Candidatus Desulfatibia</taxon>
    </lineage>
</organism>
<proteinExistence type="predicted"/>
<evidence type="ECO:0000313" key="1">
    <source>
        <dbReference type="EMBL" id="MBC8361329.1"/>
    </source>
</evidence>
<dbReference type="AlphaFoldDB" id="A0A8J6TLK7"/>
<reference evidence="1 2" key="1">
    <citation type="submission" date="2020-08" db="EMBL/GenBank/DDBJ databases">
        <title>Bridging the membrane lipid divide: bacteria of the FCB group superphylum have the potential to synthesize archaeal ether lipids.</title>
        <authorList>
            <person name="Villanueva L."/>
            <person name="Von Meijenfeldt F.A.B."/>
            <person name="Westbye A.B."/>
            <person name="Yadav S."/>
            <person name="Hopmans E.C."/>
            <person name="Dutilh B.E."/>
            <person name="Sinninghe Damste J.S."/>
        </authorList>
    </citation>
    <scope>NUCLEOTIDE SEQUENCE [LARGE SCALE GENOMIC DNA]</scope>
    <source>
        <strain evidence="1">NIOZ-UU30</strain>
    </source>
</reference>
<comment type="caution">
    <text evidence="1">The sequence shown here is derived from an EMBL/GenBank/DDBJ whole genome shotgun (WGS) entry which is preliminary data.</text>
</comment>
<name>A0A8J6TLK7_9BACT</name>
<gene>
    <name evidence="1" type="ORF">H8E23_08030</name>
</gene>
<evidence type="ECO:0000313" key="2">
    <source>
        <dbReference type="Proteomes" id="UP000603434"/>
    </source>
</evidence>
<sequence length="202" mass="23430">MIATRHQLSKIRHTAYEPFLQRLEAVYAAMDRKYKEAADYYGFDCSGCQDNCCLSRFYHHTLLEYLYILEGFKTLDKEKQNKVKSNASEVCRKTVLADKKRQTVRLMCPLNGDGFCLLYAFRPMICRLHGIPHELRLPGQEVTRRPGCGTFSEQFLAKSYFAFDRTTFFIEMAGLEKELKPATGMRQKVKMTVAEIIDSFHP</sequence>
<protein>
    <recommendedName>
        <fullName evidence="3">YkgJ family cysteine cluster protein</fullName>
    </recommendedName>
</protein>
<evidence type="ECO:0008006" key="3">
    <source>
        <dbReference type="Google" id="ProtNLM"/>
    </source>
</evidence>
<dbReference type="EMBL" id="JACNJH010000129">
    <property type="protein sequence ID" value="MBC8361329.1"/>
    <property type="molecule type" value="Genomic_DNA"/>
</dbReference>
<accession>A0A8J6TLK7</accession>
<dbReference type="Proteomes" id="UP000603434">
    <property type="component" value="Unassembled WGS sequence"/>
</dbReference>